<dbReference type="Gene3D" id="1.10.150.20">
    <property type="entry name" value="5' to 3' exonuclease, C-terminal subdomain"/>
    <property type="match status" value="1"/>
</dbReference>
<evidence type="ECO:0000256" key="5">
    <source>
        <dbReference type="ARBA" id="ARBA00022763"/>
    </source>
</evidence>
<dbReference type="EMBL" id="KZ819603">
    <property type="protein sequence ID" value="PWN35969.1"/>
    <property type="molecule type" value="Genomic_DNA"/>
</dbReference>
<reference evidence="12 13" key="1">
    <citation type="journal article" date="2018" name="Mol. Biol. Evol.">
        <title>Broad Genomic Sampling Reveals a Smut Pathogenic Ancestry of the Fungal Clade Ustilaginomycotina.</title>
        <authorList>
            <person name="Kijpornyongpan T."/>
            <person name="Mondo S.J."/>
            <person name="Barry K."/>
            <person name="Sandor L."/>
            <person name="Lee J."/>
            <person name="Lipzen A."/>
            <person name="Pangilinan J."/>
            <person name="LaButti K."/>
            <person name="Hainaut M."/>
            <person name="Henrissat B."/>
            <person name="Grigoriev I.V."/>
            <person name="Spatafora J.W."/>
            <person name="Aime M.C."/>
        </authorList>
    </citation>
    <scope>NUCLEOTIDE SEQUENCE [LARGE SCALE GENOMIC DNA]</scope>
    <source>
        <strain evidence="12 13">MCA 3882</strain>
    </source>
</reference>
<dbReference type="AlphaFoldDB" id="A0A316VEC5"/>
<dbReference type="GO" id="GO:0003684">
    <property type="term" value="F:damaged DNA binding"/>
    <property type="evidence" value="ECO:0007669"/>
    <property type="project" value="TreeGrafter"/>
</dbReference>
<dbReference type="GO" id="GO:0003697">
    <property type="term" value="F:single-stranded DNA binding"/>
    <property type="evidence" value="ECO:0007669"/>
    <property type="project" value="TreeGrafter"/>
</dbReference>
<keyword evidence="8" id="KW-0234">DNA repair</keyword>
<dbReference type="Pfam" id="PF02732">
    <property type="entry name" value="ERCC4"/>
    <property type="match status" value="1"/>
</dbReference>
<feature type="region of interest" description="Disordered" evidence="10">
    <location>
        <begin position="557"/>
        <end position="579"/>
    </location>
</feature>
<comment type="similarity">
    <text evidence="2">Belongs to the XPF family.</text>
</comment>
<evidence type="ECO:0000256" key="4">
    <source>
        <dbReference type="ARBA" id="ARBA00022759"/>
    </source>
</evidence>
<dbReference type="InParanoid" id="A0A316VEC5"/>
<dbReference type="OrthoDB" id="361020at2759"/>
<gene>
    <name evidence="12" type="ORF">FA14DRAFT_146072</name>
</gene>
<dbReference type="InterPro" id="IPR010994">
    <property type="entry name" value="RuvA_2-like"/>
</dbReference>
<dbReference type="InterPro" id="IPR011335">
    <property type="entry name" value="Restrct_endonuc-II-like"/>
</dbReference>
<name>A0A316VEC5_9BASI</name>
<evidence type="ECO:0000256" key="10">
    <source>
        <dbReference type="SAM" id="MobiDB-lite"/>
    </source>
</evidence>
<keyword evidence="3" id="KW-0540">Nuclease</keyword>
<dbReference type="Proteomes" id="UP000245771">
    <property type="component" value="Unassembled WGS sequence"/>
</dbReference>
<dbReference type="InterPro" id="IPR006166">
    <property type="entry name" value="ERCC4_domain"/>
</dbReference>
<dbReference type="SMART" id="SM00891">
    <property type="entry name" value="ERCC4"/>
    <property type="match status" value="1"/>
</dbReference>
<evidence type="ECO:0000256" key="8">
    <source>
        <dbReference type="ARBA" id="ARBA00023204"/>
    </source>
</evidence>
<feature type="compositionally biased region" description="Basic and acidic residues" evidence="10">
    <location>
        <begin position="43"/>
        <end position="54"/>
    </location>
</feature>
<dbReference type="SUPFAM" id="SSF47781">
    <property type="entry name" value="RuvA domain 2-like"/>
    <property type="match status" value="1"/>
</dbReference>
<dbReference type="SUPFAM" id="SSF52980">
    <property type="entry name" value="Restriction endonuclease-like"/>
    <property type="match status" value="1"/>
</dbReference>
<keyword evidence="7" id="KW-0238">DNA-binding</keyword>
<keyword evidence="9" id="KW-0539">Nucleus</keyword>
<evidence type="ECO:0000256" key="2">
    <source>
        <dbReference type="ARBA" id="ARBA00010015"/>
    </source>
</evidence>
<proteinExistence type="inferred from homology"/>
<dbReference type="RefSeq" id="XP_025356271.1">
    <property type="nucleotide sequence ID" value="XM_025497300.1"/>
</dbReference>
<keyword evidence="6" id="KW-0378">Hydrolase</keyword>
<dbReference type="GO" id="GO:1901255">
    <property type="term" value="P:nucleotide-excision repair involved in interstrand cross-link repair"/>
    <property type="evidence" value="ECO:0007669"/>
    <property type="project" value="TreeGrafter"/>
</dbReference>
<protein>
    <recommendedName>
        <fullName evidence="11">ERCC4 domain-containing protein</fullName>
    </recommendedName>
</protein>
<evidence type="ECO:0000259" key="11">
    <source>
        <dbReference type="SMART" id="SM00891"/>
    </source>
</evidence>
<feature type="region of interest" description="Disordered" evidence="10">
    <location>
        <begin position="33"/>
        <end position="55"/>
    </location>
</feature>
<keyword evidence="13" id="KW-1185">Reference proteome</keyword>
<feature type="domain" description="ERCC4" evidence="11">
    <location>
        <begin position="765"/>
        <end position="845"/>
    </location>
</feature>
<evidence type="ECO:0000256" key="9">
    <source>
        <dbReference type="ARBA" id="ARBA00023242"/>
    </source>
</evidence>
<dbReference type="PANTHER" id="PTHR10150">
    <property type="entry name" value="DNA REPAIR ENDONUCLEASE XPF"/>
    <property type="match status" value="1"/>
</dbReference>
<dbReference type="GO" id="GO:0000712">
    <property type="term" value="P:resolution of meiotic recombination intermediates"/>
    <property type="evidence" value="ECO:0007669"/>
    <property type="project" value="TreeGrafter"/>
</dbReference>
<dbReference type="STRING" id="1280837.A0A316VEC5"/>
<evidence type="ECO:0000256" key="1">
    <source>
        <dbReference type="ARBA" id="ARBA00004123"/>
    </source>
</evidence>
<evidence type="ECO:0000313" key="12">
    <source>
        <dbReference type="EMBL" id="PWN35969.1"/>
    </source>
</evidence>
<dbReference type="GO" id="GO:0000110">
    <property type="term" value="C:nucleotide-excision repair factor 1 complex"/>
    <property type="evidence" value="ECO:0007669"/>
    <property type="project" value="TreeGrafter"/>
</dbReference>
<keyword evidence="5" id="KW-0227">DNA damage</keyword>
<evidence type="ECO:0000313" key="13">
    <source>
        <dbReference type="Proteomes" id="UP000245771"/>
    </source>
</evidence>
<dbReference type="GO" id="GO:0000724">
    <property type="term" value="P:double-strand break repair via homologous recombination"/>
    <property type="evidence" value="ECO:0007669"/>
    <property type="project" value="TreeGrafter"/>
</dbReference>
<evidence type="ECO:0000256" key="3">
    <source>
        <dbReference type="ARBA" id="ARBA00022722"/>
    </source>
</evidence>
<dbReference type="InterPro" id="IPR047520">
    <property type="entry name" value="XPF_nuclease"/>
</dbReference>
<evidence type="ECO:0000256" key="6">
    <source>
        <dbReference type="ARBA" id="ARBA00022801"/>
    </source>
</evidence>
<sequence length="1026" mass="116184">MEGGADVTSKDIGHVASVVHLLPFQRQIIHSLIPGARQRQKKGKDQKESSHHDDDDPDVLLILARGLGLRTIIASILRLYDGPTNLVILVNAKSTREEDGLREELKTMGVKKPGLQSISHHTTSAQRQEMYLNGGLVSVTSRILVVDMLNGTVPTDLITGLVVMHAESITPTCTESFIVRLYRDKNKDGFLKAFSDSPDHFGVGLSPLQTVLTQLKVRRVELWPRFHKDIIRDLGKKKSDVIELHQDLSRSMREIQSGIYVCLDAVLNELKKNTGSVDIDDATMENAIFPRFERVIRQQLDAVWHKISPKSKRLVADLKLLRTMLDYLLSYDAVRFQEYLETILLSQHNPANPNQATNYDRSQWLTMDAANVIFKEAKARVYRAQDANSSKRPSWLPPGIETTLEELPKWRLLREVLDEIEQDIHWSSTDLTKGRNNTVLIMVRDEAACRQVREYVSTMRSYTMGSAEKDDRPGRKMMEYRFREYLTWKQGVKAVTSNFRNPRFTSTNAPQPINGTGADSNSIAANRSNGTNGPAVTYENPALGRKEIWEGGRAPAYKRRRQRGGAMMGSSSSTRRDPVKAAEMISREAEDIDDHFRTSAQGVEDGEEDEYDATYTDMLTNNFTSEDFENYFRLLTMEDFIVIRPYTDDDDDHHLQELKPRFVIMYDANPAFIRRLEVYRTAMKGVEMRIYFLMYADSVEEQRYLSQIRREKECFERFIREKANMALPLQADGSAANSTAEERSLRAINSRLAGGQLSATNEQPRVIVDMREFRSSLPFKLHEAGMLVVPCTLTVGDYILSNLICVERKSLSDLVQSFNSGRLYVQCEMMSANFQHPVLLIEFEQNKSFALQTINDSRGGGANPMNKKIHENDVQSKLVLLTLSFPRLRIVWSSSPYATADIFAELKQNFEEPDEAIVSKIGTNIISNNEADGAQQANEAPKGLFSVKTTGIEDNLNTTLQEILLSLPGITTKNYMLIIRSVRDLADLCEMTVDEITHLIGKEAGRKLFNFLHKDARAEAKGANSI</sequence>
<keyword evidence="4" id="KW-0255">Endonuclease</keyword>
<dbReference type="CDD" id="cd20078">
    <property type="entry name" value="XPF_nuclease_XPF_euk"/>
    <property type="match status" value="1"/>
</dbReference>
<dbReference type="GO" id="GO:0000014">
    <property type="term" value="F:single-stranded DNA endodeoxyribonuclease activity"/>
    <property type="evidence" value="ECO:0007669"/>
    <property type="project" value="TreeGrafter"/>
</dbReference>
<dbReference type="GeneID" id="37019081"/>
<dbReference type="PANTHER" id="PTHR10150:SF0">
    <property type="entry name" value="DNA REPAIR ENDONUCLEASE XPF"/>
    <property type="match status" value="1"/>
</dbReference>
<organism evidence="12 13">
    <name type="scientific">Meira miltonrushii</name>
    <dbReference type="NCBI Taxonomy" id="1280837"/>
    <lineage>
        <taxon>Eukaryota</taxon>
        <taxon>Fungi</taxon>
        <taxon>Dikarya</taxon>
        <taxon>Basidiomycota</taxon>
        <taxon>Ustilaginomycotina</taxon>
        <taxon>Exobasidiomycetes</taxon>
        <taxon>Exobasidiales</taxon>
        <taxon>Brachybasidiaceae</taxon>
        <taxon>Meira</taxon>
    </lineage>
</organism>
<accession>A0A316VEC5</accession>
<comment type="subcellular location">
    <subcellularLocation>
        <location evidence="1">Nucleus</location>
    </subcellularLocation>
</comment>
<evidence type="ECO:0000256" key="7">
    <source>
        <dbReference type="ARBA" id="ARBA00023125"/>
    </source>
</evidence>
<dbReference type="Gene3D" id="3.40.50.10130">
    <property type="match status" value="1"/>
</dbReference>
<dbReference type="FunFam" id="3.40.50.10130:FF:000002">
    <property type="entry name" value="DNA repair endonuclease XPF"/>
    <property type="match status" value="1"/>
</dbReference>
<dbReference type="FunCoup" id="A0A316VEC5">
    <property type="interactions" value="575"/>
</dbReference>